<evidence type="ECO:0000259" key="8">
    <source>
        <dbReference type="PROSITE" id="PS50114"/>
    </source>
</evidence>
<keyword evidence="1" id="KW-0479">Metal-binding</keyword>
<evidence type="ECO:0000256" key="4">
    <source>
        <dbReference type="ARBA" id="ARBA00023015"/>
    </source>
</evidence>
<evidence type="ECO:0000256" key="1">
    <source>
        <dbReference type="ARBA" id="ARBA00022723"/>
    </source>
</evidence>
<feature type="compositionally biased region" description="Polar residues" evidence="7">
    <location>
        <begin position="16"/>
        <end position="32"/>
    </location>
</feature>
<keyword evidence="5" id="KW-0804">Transcription</keyword>
<reference evidence="9 10" key="1">
    <citation type="submission" date="2015-12" db="EMBL/GenBank/DDBJ databases">
        <title>Draft genome sequence of Moniliophthora roreri, the causal agent of frosty pod rot of cacao.</title>
        <authorList>
            <person name="Aime M.C."/>
            <person name="Diaz-Valderrama J.R."/>
            <person name="Kijpornyongpan T."/>
            <person name="Phillips-Mora W."/>
        </authorList>
    </citation>
    <scope>NUCLEOTIDE SEQUENCE [LARGE SCALE GENOMIC DNA]</scope>
    <source>
        <strain evidence="9 10">MCA 2952</strain>
    </source>
</reference>
<dbReference type="PROSITE" id="PS00344">
    <property type="entry name" value="GATA_ZN_FINGER_1"/>
    <property type="match status" value="1"/>
</dbReference>
<evidence type="ECO:0000256" key="3">
    <source>
        <dbReference type="ARBA" id="ARBA00022833"/>
    </source>
</evidence>
<evidence type="ECO:0000313" key="10">
    <source>
        <dbReference type="Proteomes" id="UP000054988"/>
    </source>
</evidence>
<evidence type="ECO:0000256" key="7">
    <source>
        <dbReference type="SAM" id="MobiDB-lite"/>
    </source>
</evidence>
<accession>A0A0W0FRQ2</accession>
<feature type="compositionally biased region" description="Low complexity" evidence="7">
    <location>
        <begin position="688"/>
        <end position="710"/>
    </location>
</feature>
<feature type="region of interest" description="Disordered" evidence="7">
    <location>
        <begin position="361"/>
        <end position="789"/>
    </location>
</feature>
<proteinExistence type="predicted"/>
<feature type="compositionally biased region" description="Low complexity" evidence="7">
    <location>
        <begin position="362"/>
        <end position="371"/>
    </location>
</feature>
<protein>
    <recommendedName>
        <fullName evidence="8">GATA-type domain-containing protein</fullName>
    </recommendedName>
</protein>
<feature type="compositionally biased region" description="Low complexity" evidence="7">
    <location>
        <begin position="445"/>
        <end position="462"/>
    </location>
</feature>
<feature type="compositionally biased region" description="Low complexity" evidence="7">
    <location>
        <begin position="585"/>
        <end position="634"/>
    </location>
</feature>
<feature type="region of interest" description="Disordered" evidence="7">
    <location>
        <begin position="1"/>
        <end position="32"/>
    </location>
</feature>
<evidence type="ECO:0000256" key="5">
    <source>
        <dbReference type="ARBA" id="ARBA00023163"/>
    </source>
</evidence>
<dbReference type="PANTHER" id="PTHR47172">
    <property type="entry name" value="OS01G0976800 PROTEIN"/>
    <property type="match status" value="1"/>
</dbReference>
<evidence type="ECO:0000313" key="9">
    <source>
        <dbReference type="EMBL" id="KTB39006.1"/>
    </source>
</evidence>
<dbReference type="Gene3D" id="3.30.50.10">
    <property type="entry name" value="Erythroid Transcription Factor GATA-1, subunit A"/>
    <property type="match status" value="1"/>
</dbReference>
<dbReference type="PANTHER" id="PTHR47172:SF24">
    <property type="entry name" value="GATA ZINC FINGER DOMAIN-CONTAINING PROTEIN 14-RELATED"/>
    <property type="match status" value="1"/>
</dbReference>
<dbReference type="Pfam" id="PF00320">
    <property type="entry name" value="GATA"/>
    <property type="match status" value="1"/>
</dbReference>
<keyword evidence="4" id="KW-0805">Transcription regulation</keyword>
<dbReference type="CDD" id="cd00202">
    <property type="entry name" value="ZnF_GATA"/>
    <property type="match status" value="1"/>
</dbReference>
<name>A0A0W0FRQ2_MONRR</name>
<feature type="compositionally biased region" description="Basic and acidic residues" evidence="7">
    <location>
        <begin position="745"/>
        <end position="782"/>
    </location>
</feature>
<keyword evidence="3" id="KW-0862">Zinc</keyword>
<dbReference type="SUPFAM" id="SSF57716">
    <property type="entry name" value="Glucocorticoid receptor-like (DNA-binding domain)"/>
    <property type="match status" value="1"/>
</dbReference>
<gene>
    <name evidence="9" type="ORF">WG66_8442</name>
</gene>
<dbReference type="GO" id="GO:0043565">
    <property type="term" value="F:sequence-specific DNA binding"/>
    <property type="evidence" value="ECO:0007669"/>
    <property type="project" value="InterPro"/>
</dbReference>
<evidence type="ECO:0000256" key="2">
    <source>
        <dbReference type="ARBA" id="ARBA00022771"/>
    </source>
</evidence>
<dbReference type="EMBL" id="LATX01001714">
    <property type="protein sequence ID" value="KTB39006.1"/>
    <property type="molecule type" value="Genomic_DNA"/>
</dbReference>
<dbReference type="PROSITE" id="PS50114">
    <property type="entry name" value="GATA_ZN_FINGER_2"/>
    <property type="match status" value="1"/>
</dbReference>
<dbReference type="InterPro" id="IPR000679">
    <property type="entry name" value="Znf_GATA"/>
</dbReference>
<sequence>MNHPPDDASKLPSPIPLSSTSATFPMTSNEDTQLPKVGQQRCYWALLSSDLHFIYLDPVLQYHLEEQAGSLVGKSLLSFVHPDEQKTAENDLGGVLRQNSLHGSITRVRFSRLSRVRRKLGFTGPYVLPFASAEKVTLDEHYMAVDIVINWAADGLVLCFIHATVDIDPVNDNNHIVRSPWTNWCGTPIMTQEQLQILSGRLLVCVPQYSHGRMFQILSNTSGRPLLMSWPPEDPESLYPKLAALANKIDFSQGPNGECSNDCTNPDAKTNCTRRFFGTGEVQGIGAESIYIPHGSVIFACHKLRSSPSQSPSFIRKASSSSTTSIPVTSSATMGYNTSSSYSHPPSHQSNQSSFYDQQHYSLPPLQSSTTLPPPSGYSYMASQHAQYSSYPHSSNAWNSQPATHPSVQNLRGSYWGHGSNYDGQGAPSPLSVNGGAQDNYRPLSPGYSSYSPTTPSSAGPGNDHLNDDNSSPVSGSPPSADVVPPPRRRVSPGSREYARGEGNGSGAGREGRSHGNRPAGVLRCSSCKATTSPEWRKGPSGKKELCNACGLRYARSRAKKEGHVPSSGSRKRKDKILKPAVRDSATPPTSVSSNASSVGPSPTGYSASVASYQPSSTSSYGSASLRRSGASSYDEASFSSGSGSDIYTHRGSLGTPSPSPPAGGVSTAFTHYPSSHHSEHGGHHGAAGRASYYTSSVPSPLASVPPTTLASQTYDDGREASSGRREALPPTPVSVDSRSYYETTVRDSRNTDYPRYDTLDRREERGYERDYERDYEREANRGRGIVSG</sequence>
<feature type="compositionally biased region" description="Basic and acidic residues" evidence="7">
    <location>
        <begin position="716"/>
        <end position="728"/>
    </location>
</feature>
<dbReference type="AlphaFoldDB" id="A0A0W0FRQ2"/>
<organism evidence="9 10">
    <name type="scientific">Moniliophthora roreri</name>
    <name type="common">Frosty pod rot fungus</name>
    <name type="synonym">Monilia roreri</name>
    <dbReference type="NCBI Taxonomy" id="221103"/>
    <lineage>
        <taxon>Eukaryota</taxon>
        <taxon>Fungi</taxon>
        <taxon>Dikarya</taxon>
        <taxon>Basidiomycota</taxon>
        <taxon>Agaricomycotina</taxon>
        <taxon>Agaricomycetes</taxon>
        <taxon>Agaricomycetidae</taxon>
        <taxon>Agaricales</taxon>
        <taxon>Marasmiineae</taxon>
        <taxon>Marasmiaceae</taxon>
        <taxon>Moniliophthora</taxon>
    </lineage>
</organism>
<dbReference type="SMART" id="SM00401">
    <property type="entry name" value="ZnF_GATA"/>
    <property type="match status" value="1"/>
</dbReference>
<dbReference type="Proteomes" id="UP000054988">
    <property type="component" value="Unassembled WGS sequence"/>
</dbReference>
<dbReference type="GO" id="GO:0008270">
    <property type="term" value="F:zinc ion binding"/>
    <property type="evidence" value="ECO:0007669"/>
    <property type="project" value="UniProtKB-KW"/>
</dbReference>
<keyword evidence="2 6" id="KW-0863">Zinc-finger</keyword>
<feature type="compositionally biased region" description="Low complexity" evidence="7">
    <location>
        <begin position="471"/>
        <end position="483"/>
    </location>
</feature>
<dbReference type="GO" id="GO:0006355">
    <property type="term" value="P:regulation of DNA-templated transcription"/>
    <property type="evidence" value="ECO:0007669"/>
    <property type="project" value="InterPro"/>
</dbReference>
<feature type="compositionally biased region" description="Polar residues" evidence="7">
    <location>
        <begin position="381"/>
        <end position="412"/>
    </location>
</feature>
<dbReference type="eggNOG" id="ENOG502S72E">
    <property type="taxonomic scope" value="Eukaryota"/>
</dbReference>
<feature type="compositionally biased region" description="Basic and acidic residues" evidence="7">
    <location>
        <begin position="535"/>
        <end position="546"/>
    </location>
</feature>
<feature type="domain" description="GATA-type" evidence="8">
    <location>
        <begin position="523"/>
        <end position="573"/>
    </location>
</feature>
<evidence type="ECO:0000256" key="6">
    <source>
        <dbReference type="PROSITE-ProRule" id="PRU00094"/>
    </source>
</evidence>
<comment type="caution">
    <text evidence="9">The sequence shown here is derived from an EMBL/GenBank/DDBJ whole genome shotgun (WGS) entry which is preliminary data.</text>
</comment>
<dbReference type="InterPro" id="IPR013088">
    <property type="entry name" value="Znf_NHR/GATA"/>
</dbReference>